<dbReference type="SUPFAM" id="SSF63562">
    <property type="entry name" value="RPB6/omega subunit-like"/>
    <property type="match status" value="1"/>
</dbReference>
<dbReference type="GO" id="GO:0000428">
    <property type="term" value="C:DNA-directed RNA polymerase complex"/>
    <property type="evidence" value="ECO:0007669"/>
    <property type="project" value="UniProtKB-KW"/>
</dbReference>
<dbReference type="EC" id="2.7.7.6" evidence="2 10"/>
<evidence type="ECO:0000256" key="10">
    <source>
        <dbReference type="HAMAP-Rule" id="MF_00366"/>
    </source>
</evidence>
<dbReference type="NCBIfam" id="TIGR00690">
    <property type="entry name" value="rpoZ"/>
    <property type="match status" value="1"/>
</dbReference>
<evidence type="ECO:0000313" key="12">
    <source>
        <dbReference type="Proteomes" id="UP000269301"/>
    </source>
</evidence>
<keyword evidence="4 10" id="KW-0240">DNA-directed RNA polymerase</keyword>
<dbReference type="SMART" id="SM01409">
    <property type="entry name" value="RNA_pol_Rpb6"/>
    <property type="match status" value="1"/>
</dbReference>
<evidence type="ECO:0000313" key="11">
    <source>
        <dbReference type="EMBL" id="RKQ37430.1"/>
    </source>
</evidence>
<dbReference type="PANTHER" id="PTHR34476">
    <property type="entry name" value="DNA-DIRECTED RNA POLYMERASE SUBUNIT OMEGA"/>
    <property type="match status" value="1"/>
</dbReference>
<comment type="catalytic activity">
    <reaction evidence="9 10">
        <text>RNA(n) + a ribonucleoside 5'-triphosphate = RNA(n+1) + diphosphate</text>
        <dbReference type="Rhea" id="RHEA:21248"/>
        <dbReference type="Rhea" id="RHEA-COMP:14527"/>
        <dbReference type="Rhea" id="RHEA-COMP:17342"/>
        <dbReference type="ChEBI" id="CHEBI:33019"/>
        <dbReference type="ChEBI" id="CHEBI:61557"/>
        <dbReference type="ChEBI" id="CHEBI:140395"/>
        <dbReference type="EC" id="2.7.7.6"/>
    </reaction>
</comment>
<sequence>MMLEPSIDVLQEKIKSKYTLVILSAKRARQLSETKDLQVENPQSAKYVGQALEEVVAGKLYLEENN</sequence>
<dbReference type="OrthoDB" id="9815459at2"/>
<evidence type="ECO:0000256" key="8">
    <source>
        <dbReference type="ARBA" id="ARBA00029924"/>
    </source>
</evidence>
<keyword evidence="6 10" id="KW-0548">Nucleotidyltransferase</keyword>
<dbReference type="InterPro" id="IPR006110">
    <property type="entry name" value="Pol_omega/Rpo6/RPB6"/>
</dbReference>
<gene>
    <name evidence="10" type="primary">rpoZ</name>
    <name evidence="11" type="ORF">D8M06_01100</name>
</gene>
<dbReference type="Pfam" id="PF01192">
    <property type="entry name" value="RNA_pol_Rpb6"/>
    <property type="match status" value="1"/>
</dbReference>
<name>A0A495ACT5_9BACI</name>
<evidence type="ECO:0000256" key="7">
    <source>
        <dbReference type="ARBA" id="ARBA00023163"/>
    </source>
</evidence>
<dbReference type="GO" id="GO:0003677">
    <property type="term" value="F:DNA binding"/>
    <property type="evidence" value="ECO:0007669"/>
    <property type="project" value="UniProtKB-UniRule"/>
</dbReference>
<proteinExistence type="inferred from homology"/>
<reference evidence="11 12" key="1">
    <citation type="journal article" date="2016" name="Int. J. Syst. Evol. Microbiol.">
        <title>Oceanobacillus halophilus sp. nov., a novel moderately halophilic bacterium from a hypersaline lake.</title>
        <authorList>
            <person name="Amoozegar M.A."/>
            <person name="Bagheri M."/>
            <person name="Makhdoumi A."/>
            <person name="Nikou M.M."/>
            <person name="Fazeli S.A.S."/>
            <person name="Schumann P."/>
            <person name="Sproer C."/>
            <person name="Sanchez-Porro C."/>
            <person name="Ventosa A."/>
        </authorList>
    </citation>
    <scope>NUCLEOTIDE SEQUENCE [LARGE SCALE GENOMIC DNA]</scope>
    <source>
        <strain evidence="11 12">DSM 23996</strain>
    </source>
</reference>
<dbReference type="Gene3D" id="3.90.940.10">
    <property type="match status" value="1"/>
</dbReference>
<evidence type="ECO:0000256" key="2">
    <source>
        <dbReference type="ARBA" id="ARBA00012418"/>
    </source>
</evidence>
<keyword evidence="5 10" id="KW-0808">Transferase</keyword>
<comment type="function">
    <text evidence="10">Promotes RNA polymerase assembly. Latches the N- and C-terminal regions of the beta' subunit thereby facilitating its interaction with the beta and alpha subunits.</text>
</comment>
<dbReference type="InterPro" id="IPR036161">
    <property type="entry name" value="RPB6/omega-like_sf"/>
</dbReference>
<evidence type="ECO:0000256" key="6">
    <source>
        <dbReference type="ARBA" id="ARBA00022695"/>
    </source>
</evidence>
<dbReference type="EMBL" id="RBZP01000001">
    <property type="protein sequence ID" value="RKQ37430.1"/>
    <property type="molecule type" value="Genomic_DNA"/>
</dbReference>
<comment type="caution">
    <text evidence="11">The sequence shown here is derived from an EMBL/GenBank/DDBJ whole genome shotgun (WGS) entry which is preliminary data.</text>
</comment>
<dbReference type="RefSeq" id="WP_121202511.1">
    <property type="nucleotide sequence ID" value="NZ_RBZP01000001.1"/>
</dbReference>
<dbReference type="InterPro" id="IPR003716">
    <property type="entry name" value="DNA-dir_RNA_pol_omega"/>
</dbReference>
<dbReference type="AlphaFoldDB" id="A0A495ACT5"/>
<dbReference type="Proteomes" id="UP000269301">
    <property type="component" value="Unassembled WGS sequence"/>
</dbReference>
<evidence type="ECO:0000256" key="5">
    <source>
        <dbReference type="ARBA" id="ARBA00022679"/>
    </source>
</evidence>
<dbReference type="GO" id="GO:0003899">
    <property type="term" value="F:DNA-directed RNA polymerase activity"/>
    <property type="evidence" value="ECO:0007669"/>
    <property type="project" value="UniProtKB-UniRule"/>
</dbReference>
<dbReference type="GO" id="GO:0006351">
    <property type="term" value="P:DNA-templated transcription"/>
    <property type="evidence" value="ECO:0007669"/>
    <property type="project" value="UniProtKB-UniRule"/>
</dbReference>
<accession>A0A495ACT5</accession>
<comment type="subunit">
    <text evidence="10">The RNAP catalytic core consists of 2 alpha, 1 beta, 1 beta' and 1 omega subunit. When a sigma factor is associated with the core the holoenzyme is formed, which can initiate transcription.</text>
</comment>
<evidence type="ECO:0000256" key="3">
    <source>
        <dbReference type="ARBA" id="ARBA00013725"/>
    </source>
</evidence>
<evidence type="ECO:0000256" key="4">
    <source>
        <dbReference type="ARBA" id="ARBA00022478"/>
    </source>
</evidence>
<dbReference type="PANTHER" id="PTHR34476:SF1">
    <property type="entry name" value="DNA-DIRECTED RNA POLYMERASE SUBUNIT OMEGA"/>
    <property type="match status" value="1"/>
</dbReference>
<keyword evidence="12" id="KW-1185">Reference proteome</keyword>
<keyword evidence="7 10" id="KW-0804">Transcription</keyword>
<evidence type="ECO:0000256" key="1">
    <source>
        <dbReference type="ARBA" id="ARBA00006711"/>
    </source>
</evidence>
<organism evidence="11 12">
    <name type="scientific">Oceanobacillus halophilus</name>
    <dbReference type="NCBI Taxonomy" id="930130"/>
    <lineage>
        <taxon>Bacteria</taxon>
        <taxon>Bacillati</taxon>
        <taxon>Bacillota</taxon>
        <taxon>Bacilli</taxon>
        <taxon>Bacillales</taxon>
        <taxon>Bacillaceae</taxon>
        <taxon>Oceanobacillus</taxon>
    </lineage>
</organism>
<comment type="similarity">
    <text evidence="1 10">Belongs to the RNA polymerase subunit omega family.</text>
</comment>
<dbReference type="HAMAP" id="MF_00366">
    <property type="entry name" value="RNApol_bact_RpoZ"/>
    <property type="match status" value="1"/>
</dbReference>
<evidence type="ECO:0000256" key="9">
    <source>
        <dbReference type="ARBA" id="ARBA00048552"/>
    </source>
</evidence>
<protein>
    <recommendedName>
        <fullName evidence="3 10">DNA-directed RNA polymerase subunit omega</fullName>
        <shortName evidence="10">RNAP omega subunit</shortName>
        <ecNumber evidence="2 10">2.7.7.6</ecNumber>
    </recommendedName>
    <alternativeName>
        <fullName evidence="10">RNA polymerase omega subunit</fullName>
    </alternativeName>
    <alternativeName>
        <fullName evidence="8 10">Transcriptase subunit omega</fullName>
    </alternativeName>
</protein>